<dbReference type="InterPro" id="IPR023214">
    <property type="entry name" value="HAD_sf"/>
</dbReference>
<dbReference type="Pfam" id="PF05116">
    <property type="entry name" value="S6PP"/>
    <property type="match status" value="1"/>
</dbReference>
<dbReference type="InterPro" id="IPR006380">
    <property type="entry name" value="SPP-like_dom"/>
</dbReference>
<reference evidence="4 5" key="1">
    <citation type="submission" date="2021-02" db="EMBL/GenBank/DDBJ databases">
        <title>Plant Genome Project.</title>
        <authorList>
            <person name="Zhang R.-G."/>
        </authorList>
    </citation>
    <scope>NUCLEOTIDE SEQUENCE [LARGE SCALE GENOMIC DNA]</scope>
    <source>
        <tissue evidence="4">Leaves</tissue>
    </source>
</reference>
<dbReference type="EMBL" id="JAFEMO010000045">
    <property type="protein sequence ID" value="KAH7530053.1"/>
    <property type="molecule type" value="Genomic_DNA"/>
</dbReference>
<dbReference type="Proteomes" id="UP000827721">
    <property type="component" value="Unassembled WGS sequence"/>
</dbReference>
<gene>
    <name evidence="4" type="ORF">JRO89_XSUnG0025800</name>
</gene>
<keyword evidence="5" id="KW-1185">Reference proteome</keyword>
<dbReference type="Gene3D" id="3.40.50.1000">
    <property type="entry name" value="HAD superfamily/HAD-like"/>
    <property type="match status" value="1"/>
</dbReference>
<dbReference type="InterPro" id="IPR044161">
    <property type="entry name" value="SPS"/>
</dbReference>
<dbReference type="Gene3D" id="3.90.1070.10">
    <property type="match status" value="1"/>
</dbReference>
<comment type="caution">
    <text evidence="4">The sequence shown here is derived from an EMBL/GenBank/DDBJ whole genome shotgun (WGS) entry which is preliminary data.</text>
</comment>
<feature type="domain" description="Sucrose phosphatase-like" evidence="3">
    <location>
        <begin position="13"/>
        <end position="99"/>
    </location>
</feature>
<keyword evidence="1" id="KW-0328">Glycosyltransferase</keyword>
<dbReference type="PANTHER" id="PTHR46039:SF1">
    <property type="entry name" value="SUCROSE-PHOSPHATE SYNTHASE 4"/>
    <property type="match status" value="1"/>
</dbReference>
<protein>
    <recommendedName>
        <fullName evidence="3">Sucrose phosphatase-like domain-containing protein</fullName>
    </recommendedName>
</protein>
<evidence type="ECO:0000259" key="3">
    <source>
        <dbReference type="Pfam" id="PF05116"/>
    </source>
</evidence>
<sequence length="144" mass="16598">MNIMYNYWWQAHRVDDLRQRLRMRGIRCNLIFTRAATRLNVVPLFASRIQALRYLSIRWGIDLSKMVVFVGERGDTDYESLLAGLHKSLILRGVVVCGSEKLHHSEDGFKSEDVVPEDSTNVTYVEECNEAQDISAVLKVLQIK</sequence>
<evidence type="ECO:0000256" key="1">
    <source>
        <dbReference type="ARBA" id="ARBA00022676"/>
    </source>
</evidence>
<name>A0ABQ8H063_9ROSI</name>
<evidence type="ECO:0000256" key="2">
    <source>
        <dbReference type="ARBA" id="ARBA00022679"/>
    </source>
</evidence>
<evidence type="ECO:0000313" key="4">
    <source>
        <dbReference type="EMBL" id="KAH7530053.1"/>
    </source>
</evidence>
<accession>A0ABQ8H063</accession>
<dbReference type="PANTHER" id="PTHR46039">
    <property type="entry name" value="SUCROSE-PHOSPHATE SYNTHASE 3-RELATED"/>
    <property type="match status" value="1"/>
</dbReference>
<proteinExistence type="predicted"/>
<evidence type="ECO:0000313" key="5">
    <source>
        <dbReference type="Proteomes" id="UP000827721"/>
    </source>
</evidence>
<organism evidence="4 5">
    <name type="scientific">Xanthoceras sorbifolium</name>
    <dbReference type="NCBI Taxonomy" id="99658"/>
    <lineage>
        <taxon>Eukaryota</taxon>
        <taxon>Viridiplantae</taxon>
        <taxon>Streptophyta</taxon>
        <taxon>Embryophyta</taxon>
        <taxon>Tracheophyta</taxon>
        <taxon>Spermatophyta</taxon>
        <taxon>Magnoliopsida</taxon>
        <taxon>eudicotyledons</taxon>
        <taxon>Gunneridae</taxon>
        <taxon>Pentapetalae</taxon>
        <taxon>rosids</taxon>
        <taxon>malvids</taxon>
        <taxon>Sapindales</taxon>
        <taxon>Sapindaceae</taxon>
        <taxon>Xanthoceroideae</taxon>
        <taxon>Xanthoceras</taxon>
    </lineage>
</organism>
<keyword evidence="2" id="KW-0808">Transferase</keyword>